<dbReference type="Gene3D" id="3.40.50.1400">
    <property type="match status" value="1"/>
</dbReference>
<sequence length="215" mass="24338">MLLELFVGVSRRRFRYALRSCVPLHSIVSIDTSLYHCRQFLKSPFYAFDIGFLQRQLDLSALVWITIGGLFLRTCLKGKWEQLTNLKMLAMGYNLYSNSISCDQRSWVEFLVVNTIASVRSASLAPGSRLLSVPGDHIDGTIEVPVTGLGAAFIDKAGRKPLLLAEELRKSLWAKNVSAKVYLGMRYWHPFTEEAIEQNGKKMKKLPGILQIKQQ</sequence>
<comment type="caution">
    <text evidence="1">The sequence shown here is derived from an EMBL/GenBank/DDBJ whole genome shotgun (WGS) entry which is preliminary data.</text>
</comment>
<dbReference type="OrthoDB" id="1323at2759"/>
<name>A0A835C5W9_9FABA</name>
<dbReference type="EMBL" id="JAAIUW010000005">
    <property type="protein sequence ID" value="KAF7832245.1"/>
    <property type="molecule type" value="Genomic_DNA"/>
</dbReference>
<accession>A0A835C5W9</accession>
<keyword evidence="2" id="KW-1185">Reference proteome</keyword>
<protein>
    <submittedName>
        <fullName evidence="1">Ferrochelatase-2, chloroplastic</fullName>
    </submittedName>
</protein>
<organism evidence="1 2">
    <name type="scientific">Senna tora</name>
    <dbReference type="NCBI Taxonomy" id="362788"/>
    <lineage>
        <taxon>Eukaryota</taxon>
        <taxon>Viridiplantae</taxon>
        <taxon>Streptophyta</taxon>
        <taxon>Embryophyta</taxon>
        <taxon>Tracheophyta</taxon>
        <taxon>Spermatophyta</taxon>
        <taxon>Magnoliopsida</taxon>
        <taxon>eudicotyledons</taxon>
        <taxon>Gunneridae</taxon>
        <taxon>Pentapetalae</taxon>
        <taxon>rosids</taxon>
        <taxon>fabids</taxon>
        <taxon>Fabales</taxon>
        <taxon>Fabaceae</taxon>
        <taxon>Caesalpinioideae</taxon>
        <taxon>Cassia clade</taxon>
        <taxon>Senna</taxon>
    </lineage>
</organism>
<dbReference type="SUPFAM" id="SSF53800">
    <property type="entry name" value="Chelatase"/>
    <property type="match status" value="1"/>
</dbReference>
<evidence type="ECO:0000313" key="1">
    <source>
        <dbReference type="EMBL" id="KAF7832245.1"/>
    </source>
</evidence>
<gene>
    <name evidence="1" type="ORF">G2W53_014578</name>
</gene>
<evidence type="ECO:0000313" key="2">
    <source>
        <dbReference type="Proteomes" id="UP000634136"/>
    </source>
</evidence>
<reference evidence="1" key="1">
    <citation type="submission" date="2020-09" db="EMBL/GenBank/DDBJ databases">
        <title>Genome-Enabled Discovery of Anthraquinone Biosynthesis in Senna tora.</title>
        <authorList>
            <person name="Kang S.-H."/>
            <person name="Pandey R.P."/>
            <person name="Lee C.-M."/>
            <person name="Sim J.-S."/>
            <person name="Jeong J.-T."/>
            <person name="Choi B.-S."/>
            <person name="Jung M."/>
            <person name="Ginzburg D."/>
            <person name="Zhao K."/>
            <person name="Won S.Y."/>
            <person name="Oh T.-J."/>
            <person name="Yu Y."/>
            <person name="Kim N.-H."/>
            <person name="Lee O.R."/>
            <person name="Lee T.-H."/>
            <person name="Bashyal P."/>
            <person name="Kim T.-S."/>
            <person name="Lee W.-H."/>
            <person name="Kawkins C."/>
            <person name="Kim C.-K."/>
            <person name="Kim J.S."/>
            <person name="Ahn B.O."/>
            <person name="Rhee S.Y."/>
            <person name="Sohng J.K."/>
        </authorList>
    </citation>
    <scope>NUCLEOTIDE SEQUENCE</scope>
    <source>
        <tissue evidence="1">Leaf</tissue>
    </source>
</reference>
<dbReference type="Proteomes" id="UP000634136">
    <property type="component" value="Unassembled WGS sequence"/>
</dbReference>
<dbReference type="AlphaFoldDB" id="A0A835C5W9"/>
<proteinExistence type="predicted"/>